<organism evidence="2 3">
    <name type="scientific">Abyssibacter profundi</name>
    <dbReference type="NCBI Taxonomy" id="2182787"/>
    <lineage>
        <taxon>Bacteria</taxon>
        <taxon>Pseudomonadati</taxon>
        <taxon>Pseudomonadota</taxon>
        <taxon>Gammaproteobacteria</taxon>
        <taxon>Chromatiales</taxon>
        <taxon>Oceanococcaceae</taxon>
        <taxon>Abyssibacter</taxon>
    </lineage>
</organism>
<evidence type="ECO:0000313" key="3">
    <source>
        <dbReference type="Proteomes" id="UP000251800"/>
    </source>
</evidence>
<proteinExistence type="predicted"/>
<feature type="transmembrane region" description="Helical" evidence="1">
    <location>
        <begin position="9"/>
        <end position="30"/>
    </location>
</feature>
<protein>
    <recommendedName>
        <fullName evidence="4">DUF2834 domain-containing protein</fullName>
    </recommendedName>
</protein>
<keyword evidence="1" id="KW-0472">Membrane</keyword>
<name>A0A383XQS9_9GAMM</name>
<reference evidence="2 3" key="1">
    <citation type="submission" date="2018-05" db="EMBL/GenBank/DDBJ databases">
        <title>Abyssibacter profundi OUC007T gen. nov., sp. nov, a marine bacterium isolated from seawater of the Mariana Trench.</title>
        <authorList>
            <person name="Zhou S."/>
        </authorList>
    </citation>
    <scope>NUCLEOTIDE SEQUENCE [LARGE SCALE GENOMIC DNA]</scope>
    <source>
        <strain evidence="2 3">OUC007</strain>
    </source>
</reference>
<accession>A0A383XQS9</accession>
<comment type="caution">
    <text evidence="2">The sequence shown here is derived from an EMBL/GenBank/DDBJ whole genome shotgun (WGS) entry which is preliminary data.</text>
</comment>
<feature type="transmembrane region" description="Helical" evidence="1">
    <location>
        <begin position="80"/>
        <end position="100"/>
    </location>
</feature>
<evidence type="ECO:0000256" key="1">
    <source>
        <dbReference type="SAM" id="Phobius"/>
    </source>
</evidence>
<gene>
    <name evidence="2" type="ORF">DEH80_14695</name>
</gene>
<dbReference type="EMBL" id="QEQK01000015">
    <property type="protein sequence ID" value="PWN54983.1"/>
    <property type="molecule type" value="Genomic_DNA"/>
</dbReference>
<keyword evidence="3" id="KW-1185">Reference proteome</keyword>
<evidence type="ECO:0008006" key="4">
    <source>
        <dbReference type="Google" id="ProtNLM"/>
    </source>
</evidence>
<dbReference type="Proteomes" id="UP000251800">
    <property type="component" value="Unassembled WGS sequence"/>
</dbReference>
<dbReference type="RefSeq" id="WP_109721273.1">
    <property type="nucleotide sequence ID" value="NZ_QEQK01000015.1"/>
</dbReference>
<sequence length="110" mass="11499">MSETVFRALVAVIGLGFALLFVILVVPPLLTNPDVPGAAMAGFVNPYAAGYASDAIACWLILAVWVGYEAAHRGVRHGWVCLLLGVVPGVATGLAAYLLLRHAQASARDL</sequence>
<feature type="transmembrane region" description="Helical" evidence="1">
    <location>
        <begin position="50"/>
        <end position="68"/>
    </location>
</feature>
<dbReference type="AlphaFoldDB" id="A0A383XQS9"/>
<evidence type="ECO:0000313" key="2">
    <source>
        <dbReference type="EMBL" id="PWN54983.1"/>
    </source>
</evidence>
<dbReference type="OrthoDB" id="7062863at2"/>
<keyword evidence="1" id="KW-1133">Transmembrane helix</keyword>
<dbReference type="InterPro" id="IPR021362">
    <property type="entry name" value="DUF2834"/>
</dbReference>
<keyword evidence="1" id="KW-0812">Transmembrane</keyword>
<dbReference type="Pfam" id="PF11196">
    <property type="entry name" value="DUF2834"/>
    <property type="match status" value="1"/>
</dbReference>